<dbReference type="RefSeq" id="YP_010669593.1">
    <property type="nucleotide sequence ID" value="NC_070961.1"/>
</dbReference>
<dbReference type="GeneID" id="77945776"/>
<organism evidence="1 2">
    <name type="scientific">Synechococcus phage S-H9-1</name>
    <dbReference type="NCBI Taxonomy" id="2783674"/>
    <lineage>
        <taxon>Viruses</taxon>
        <taxon>Duplodnaviria</taxon>
        <taxon>Heunggongvirae</taxon>
        <taxon>Uroviricota</taxon>
        <taxon>Caudoviricetes</taxon>
        <taxon>Pantevenvirales</taxon>
        <taxon>Kyanoviridae</taxon>
        <taxon>Scyllavirus</taxon>
        <taxon>Scyllavirus aitchnine</taxon>
    </lineage>
</organism>
<sequence length="118" mass="14092">MNFNELTPDNWLFFAIQNYNNPSSVTYSDFEEDLKRFKYIKRLLKRYETTGELKTHLILNHVIVLYNVFDDAATPLLFYKVEATYWSQIRAFMLFLNRLPPSLNEDVDQECLKSLNLI</sequence>
<dbReference type="KEGG" id="vg:77945776"/>
<name>A0A873WAE3_9CAUD</name>
<evidence type="ECO:0000313" key="1">
    <source>
        <dbReference type="EMBL" id="QPB08177.1"/>
    </source>
</evidence>
<keyword evidence="2" id="KW-1185">Reference proteome</keyword>
<proteinExistence type="predicted"/>
<protein>
    <submittedName>
        <fullName evidence="1">Uncharacterized protein</fullName>
    </submittedName>
</protein>
<accession>A0A873WAE3</accession>
<dbReference type="Pfam" id="PF23837">
    <property type="entry name" value="DUF7207"/>
    <property type="match status" value="1"/>
</dbReference>
<reference evidence="1" key="1">
    <citation type="submission" date="2020-10" db="EMBL/GenBank/DDBJ databases">
        <title>The Isolation and Genome Sequence of a Novel Cyanophage S-H9-1 from the Yellow Sea, China.</title>
        <authorList>
            <person name="Jiang T."/>
        </authorList>
    </citation>
    <scope>NUCLEOTIDE SEQUENCE</scope>
</reference>
<evidence type="ECO:0000313" key="2">
    <source>
        <dbReference type="Proteomes" id="UP000663288"/>
    </source>
</evidence>
<dbReference type="EMBL" id="MW117966">
    <property type="protein sequence ID" value="QPB08177.1"/>
    <property type="molecule type" value="Genomic_DNA"/>
</dbReference>
<dbReference type="InterPro" id="IPR055631">
    <property type="entry name" value="DUF7207"/>
</dbReference>
<dbReference type="Proteomes" id="UP000663288">
    <property type="component" value="Segment"/>
</dbReference>